<name>A0A9D3Y7A3_DREPO</name>
<gene>
    <name evidence="1" type="ORF">DPMN_081430</name>
</gene>
<reference evidence="1" key="2">
    <citation type="submission" date="2020-11" db="EMBL/GenBank/DDBJ databases">
        <authorList>
            <person name="McCartney M.A."/>
            <person name="Auch B."/>
            <person name="Kono T."/>
            <person name="Mallez S."/>
            <person name="Becker A."/>
            <person name="Gohl D.M."/>
            <person name="Silverstein K.A.T."/>
            <person name="Koren S."/>
            <person name="Bechman K.B."/>
            <person name="Herman A."/>
            <person name="Abrahante J.E."/>
            <person name="Garbe J."/>
        </authorList>
    </citation>
    <scope>NUCLEOTIDE SEQUENCE</scope>
    <source>
        <strain evidence="1">Duluth1</strain>
        <tissue evidence="1">Whole animal</tissue>
    </source>
</reference>
<protein>
    <submittedName>
        <fullName evidence="1">Uncharacterized protein</fullName>
    </submittedName>
</protein>
<dbReference type="AlphaFoldDB" id="A0A9D3Y7A3"/>
<sequence length="226" mass="26042">MVALGCPPEKTVPPPGSHVFQRYRTILEFSSEIIRPNALMKISHKFNFYEDWTQNVTSTKTAMPLDILRNYAPTKKTAPSPGGHVFQQIATNFQLCQDILRTNSSFTRKTGCHVFPQTRNNFKLSQDFIRTNVVTKFHEDWIIHEASRVLTRIYYSHFIHIIIKTAPPPGSHVLQRTATMFKHAQDILRTNVLNKFHEDRTKNVISILQGTKFHVFQQTGTIFECG</sequence>
<dbReference type="Proteomes" id="UP000828390">
    <property type="component" value="Unassembled WGS sequence"/>
</dbReference>
<accession>A0A9D3Y7A3</accession>
<reference evidence="1" key="1">
    <citation type="journal article" date="2019" name="bioRxiv">
        <title>The Genome of the Zebra Mussel, Dreissena polymorpha: A Resource for Invasive Species Research.</title>
        <authorList>
            <person name="McCartney M.A."/>
            <person name="Auch B."/>
            <person name="Kono T."/>
            <person name="Mallez S."/>
            <person name="Zhang Y."/>
            <person name="Obille A."/>
            <person name="Becker A."/>
            <person name="Abrahante J.E."/>
            <person name="Garbe J."/>
            <person name="Badalamenti J.P."/>
            <person name="Herman A."/>
            <person name="Mangelson H."/>
            <person name="Liachko I."/>
            <person name="Sullivan S."/>
            <person name="Sone E.D."/>
            <person name="Koren S."/>
            <person name="Silverstein K.A.T."/>
            <person name="Beckman K.B."/>
            <person name="Gohl D.M."/>
        </authorList>
    </citation>
    <scope>NUCLEOTIDE SEQUENCE</scope>
    <source>
        <strain evidence="1">Duluth1</strain>
        <tissue evidence="1">Whole animal</tissue>
    </source>
</reference>
<comment type="caution">
    <text evidence="1">The sequence shown here is derived from an EMBL/GenBank/DDBJ whole genome shotgun (WGS) entry which is preliminary data.</text>
</comment>
<evidence type="ECO:0000313" key="1">
    <source>
        <dbReference type="EMBL" id="KAH3693991.1"/>
    </source>
</evidence>
<dbReference type="EMBL" id="JAIWYP010000016">
    <property type="protein sequence ID" value="KAH3693991.1"/>
    <property type="molecule type" value="Genomic_DNA"/>
</dbReference>
<keyword evidence="2" id="KW-1185">Reference proteome</keyword>
<evidence type="ECO:0000313" key="2">
    <source>
        <dbReference type="Proteomes" id="UP000828390"/>
    </source>
</evidence>
<proteinExistence type="predicted"/>
<organism evidence="1 2">
    <name type="scientific">Dreissena polymorpha</name>
    <name type="common">Zebra mussel</name>
    <name type="synonym">Mytilus polymorpha</name>
    <dbReference type="NCBI Taxonomy" id="45954"/>
    <lineage>
        <taxon>Eukaryota</taxon>
        <taxon>Metazoa</taxon>
        <taxon>Spiralia</taxon>
        <taxon>Lophotrochozoa</taxon>
        <taxon>Mollusca</taxon>
        <taxon>Bivalvia</taxon>
        <taxon>Autobranchia</taxon>
        <taxon>Heteroconchia</taxon>
        <taxon>Euheterodonta</taxon>
        <taxon>Imparidentia</taxon>
        <taxon>Neoheterodontei</taxon>
        <taxon>Myida</taxon>
        <taxon>Dreissenoidea</taxon>
        <taxon>Dreissenidae</taxon>
        <taxon>Dreissena</taxon>
    </lineage>
</organism>